<feature type="transmembrane region" description="Helical" evidence="3">
    <location>
        <begin position="243"/>
        <end position="264"/>
    </location>
</feature>
<dbReference type="SUPFAM" id="SSF50156">
    <property type="entry name" value="PDZ domain-like"/>
    <property type="match status" value="1"/>
</dbReference>
<feature type="transmembrane region" description="Helical" evidence="3">
    <location>
        <begin position="195"/>
        <end position="215"/>
    </location>
</feature>
<dbReference type="InterPro" id="IPR011992">
    <property type="entry name" value="EF-hand-dom_pair"/>
</dbReference>
<dbReference type="SMART" id="SM00368">
    <property type="entry name" value="LRR_RI"/>
    <property type="match status" value="9"/>
</dbReference>
<sequence length="1515" mass="160001">MEAFPSSERVPIVAGQPRSDEPDVINPWVRTRLSKVRNFISDAAQDVVSMKNDLQSLWRRLRGTYDDFETDMDEAWELHRWEVSMCVAALLLSASLPLLVLVQQLRGSQHKPSVTPWADAAAADLSPVVALWYNGECISRMADGAQLATDLSAQLVDGLAPDAILAIVLSALGLFLIARLGGIPVPTGVVGTALYALWMALLALQYALVGMSLVMTARSLDALTYALEGCAHSAATVRWSVRLTLVAQPALLGPALLLFLYSYAFSTGLKVWSATQESARKLLSRESLVSQLKESVQSVPLVSAHYYVSYAAFLWACAVLLLTWPVAIFFLPAAALIAAAIKGIYWLAGVTDALIPPPAQTCGIEFGAGLTSWLKELSDVSFAPGGFSLSSSARSIERMGFLIIEFGSDSHARLGLSHRKEPDDPSLAALNLSLGVFWLLLSLALPVCFGTWLAIPLMLGSASLEAVASTMVSLGLAALDSLVSLLTLHWRWTDLLALDAMLAFLQAPVSALGQASGAMVGVGSLSYDELTVGASQLLVLNSVLALVKPLAMVLTKMMLVTPCFGSQVLEFAINLGANKLGARVSNANVIVKVDLESPAAHAGVLAGDLVLAVDDVECKGGLTAPKLWTDGAGRPNRKLRVHRQGETVLQTRFAAEAISFGDCVLSEVEGLLARLGAKPGHYGAIVLDCARTTLDEDDVAVLVLAIPMLRELTEINLSGSDMGTETVIALARAFSEGSNTKLAKLDVSGNRLEPAGAKALAAFVGASSLREVNVDGVMLPVDKLKGTDPVDALDLSRKGLGTASAFVIATLIGTNPTLKSLNLSSNKLAGEASIWQEVFGEDIDKSDAGLEAAFAKVDVDKSGKMDAAEVKAYILTVYKNGLDDKVVSEMMATADTNNDGEVDLNEFKIIMRAGPQKSDERPQMSGVKAICDTLRTNSTLTSLNLSTNRLCGLDVFGNGSYTAEVILVLAEALCTNKFSNLLKLDLSWNDIGLIGAKALASALVANRSIIEVNLEGFPLPVKKLKGTDPVEALDFSRQKLRLASAVVIAALIRVNRTLTSLDLSKNQLLGVYPLIESTGVEAIADALVLNSTLAMLDMRNNDINGDAATRLATAVLSSKSMEVFNAIPIKALRADDVTVLDLSGKGLMAVEAHVIGNLAAKCRSLTSLDVRHNDISGTAAKQLASAVLESNSMEFFSLIPMKAEHNLGTTSSRLGHKNQKPGILGFELELSNRGLGPVEAHVISSLAAQNVALTSLLLGGNSLKDEGISAICEAIQSNKESKLASLDISGNSIGPEGVKKVVAMAAAALSLTEVNLDGFPLPVKKLNGTDPIEALDFSGKDLGFASAAVIASLIAGNSSLRECNMSGNSSLDRGSAEILANVAKAKGIMLFGIKPGQKEADFHHLKLTHADAILIASDAAISANLDGVNLDGFALPVKKLKGTDPVYQLDLSNKRLGMPSAIVIAYLITTNRTLTRLDLTHNRMTFTGEAAVRMAGEDKGSGFELAIHGAVGALG</sequence>
<dbReference type="Pfam" id="PF13516">
    <property type="entry name" value="LRR_6"/>
    <property type="match status" value="8"/>
</dbReference>
<dbReference type="Proteomes" id="UP000037460">
    <property type="component" value="Unassembled WGS sequence"/>
</dbReference>
<dbReference type="InterPro" id="IPR018247">
    <property type="entry name" value="EF_Hand_1_Ca_BS"/>
</dbReference>
<keyword evidence="6" id="KW-1185">Reference proteome</keyword>
<keyword evidence="1" id="KW-0677">Repeat</keyword>
<evidence type="ECO:0000259" key="4">
    <source>
        <dbReference type="PROSITE" id="PS50222"/>
    </source>
</evidence>
<dbReference type="InterPro" id="IPR036034">
    <property type="entry name" value="PDZ_sf"/>
</dbReference>
<dbReference type="SUPFAM" id="SSF52047">
    <property type="entry name" value="RNI-like"/>
    <property type="match status" value="2"/>
</dbReference>
<name>A0A0M0JF52_9EUKA</name>
<organism evidence="5 6">
    <name type="scientific">Chrysochromulina tobinii</name>
    <dbReference type="NCBI Taxonomy" id="1460289"/>
    <lineage>
        <taxon>Eukaryota</taxon>
        <taxon>Haptista</taxon>
        <taxon>Haptophyta</taxon>
        <taxon>Prymnesiophyceae</taxon>
        <taxon>Prymnesiales</taxon>
        <taxon>Chrysochromulinaceae</taxon>
        <taxon>Chrysochromulina</taxon>
    </lineage>
</organism>
<dbReference type="SUPFAM" id="SSF47473">
    <property type="entry name" value="EF-hand"/>
    <property type="match status" value="1"/>
</dbReference>
<evidence type="ECO:0000256" key="2">
    <source>
        <dbReference type="ARBA" id="ARBA00022837"/>
    </source>
</evidence>
<evidence type="ECO:0000313" key="5">
    <source>
        <dbReference type="EMBL" id="KOO25065.1"/>
    </source>
</evidence>
<feature type="transmembrane region" description="Helical" evidence="3">
    <location>
        <begin position="81"/>
        <end position="102"/>
    </location>
</feature>
<evidence type="ECO:0000256" key="1">
    <source>
        <dbReference type="ARBA" id="ARBA00022737"/>
    </source>
</evidence>
<dbReference type="Gene3D" id="3.80.10.10">
    <property type="entry name" value="Ribonuclease Inhibitor"/>
    <property type="match status" value="6"/>
</dbReference>
<dbReference type="GO" id="GO:0005509">
    <property type="term" value="F:calcium ion binding"/>
    <property type="evidence" value="ECO:0007669"/>
    <property type="project" value="InterPro"/>
</dbReference>
<dbReference type="PANTHER" id="PTHR24111">
    <property type="entry name" value="LEUCINE-RICH REPEAT-CONTAINING PROTEIN 34"/>
    <property type="match status" value="1"/>
</dbReference>
<feature type="transmembrane region" description="Helical" evidence="3">
    <location>
        <begin position="163"/>
        <end position="183"/>
    </location>
</feature>
<comment type="caution">
    <text evidence="5">The sequence shown here is derived from an EMBL/GenBank/DDBJ whole genome shotgun (WGS) entry which is preliminary data.</text>
</comment>
<dbReference type="InterPro" id="IPR052201">
    <property type="entry name" value="LRR-containing_regulator"/>
</dbReference>
<dbReference type="Pfam" id="PF13499">
    <property type="entry name" value="EF-hand_7"/>
    <property type="match status" value="1"/>
</dbReference>
<dbReference type="SMART" id="SM00054">
    <property type="entry name" value="EFh"/>
    <property type="match status" value="2"/>
</dbReference>
<feature type="transmembrane region" description="Helical" evidence="3">
    <location>
        <begin position="304"/>
        <end position="322"/>
    </location>
</feature>
<evidence type="ECO:0000313" key="6">
    <source>
        <dbReference type="Proteomes" id="UP000037460"/>
    </source>
</evidence>
<keyword evidence="3" id="KW-0812">Transmembrane</keyword>
<feature type="transmembrane region" description="Helical" evidence="3">
    <location>
        <begin position="471"/>
        <end position="492"/>
    </location>
</feature>
<feature type="domain" description="EF-hand" evidence="4">
    <location>
        <begin position="882"/>
        <end position="917"/>
    </location>
</feature>
<keyword evidence="3" id="KW-1133">Transmembrane helix</keyword>
<keyword evidence="3" id="KW-0472">Membrane</keyword>
<feature type="transmembrane region" description="Helical" evidence="3">
    <location>
        <begin position="504"/>
        <end position="525"/>
    </location>
</feature>
<dbReference type="InterPro" id="IPR032675">
    <property type="entry name" value="LRR_dom_sf"/>
</dbReference>
<accession>A0A0M0JF52</accession>
<dbReference type="Gene3D" id="1.10.238.10">
    <property type="entry name" value="EF-hand"/>
    <property type="match status" value="1"/>
</dbReference>
<dbReference type="EMBL" id="JWZX01003022">
    <property type="protein sequence ID" value="KOO25065.1"/>
    <property type="molecule type" value="Genomic_DNA"/>
</dbReference>
<feature type="transmembrane region" description="Helical" evidence="3">
    <location>
        <begin position="329"/>
        <end position="348"/>
    </location>
</feature>
<feature type="transmembrane region" description="Helical" evidence="3">
    <location>
        <begin position="436"/>
        <end position="459"/>
    </location>
</feature>
<dbReference type="PROSITE" id="PS50222">
    <property type="entry name" value="EF_HAND_2"/>
    <property type="match status" value="2"/>
</dbReference>
<proteinExistence type="predicted"/>
<keyword evidence="2" id="KW-0106">Calcium</keyword>
<dbReference type="PANTHER" id="PTHR24111:SF0">
    <property type="entry name" value="LEUCINE-RICH REPEAT-CONTAINING PROTEIN"/>
    <property type="match status" value="1"/>
</dbReference>
<protein>
    <submittedName>
        <fullName evidence="5">Protein nlrc3</fullName>
    </submittedName>
</protein>
<feature type="domain" description="EF-hand" evidence="4">
    <location>
        <begin position="845"/>
        <end position="880"/>
    </location>
</feature>
<dbReference type="PROSITE" id="PS00018">
    <property type="entry name" value="EF_HAND_1"/>
    <property type="match status" value="2"/>
</dbReference>
<dbReference type="CDD" id="cd00051">
    <property type="entry name" value="EFh"/>
    <property type="match status" value="1"/>
</dbReference>
<feature type="transmembrane region" description="Helical" evidence="3">
    <location>
        <begin position="537"/>
        <end position="559"/>
    </location>
</feature>
<dbReference type="InterPro" id="IPR001611">
    <property type="entry name" value="Leu-rich_rpt"/>
</dbReference>
<gene>
    <name evidence="5" type="ORF">Ctob_002868</name>
</gene>
<reference evidence="6" key="1">
    <citation type="journal article" date="2015" name="PLoS Genet.">
        <title>Genome Sequence and Transcriptome Analyses of Chrysochromulina tobin: Metabolic Tools for Enhanced Algal Fitness in the Prominent Order Prymnesiales (Haptophyceae).</title>
        <authorList>
            <person name="Hovde B.T."/>
            <person name="Deodato C.R."/>
            <person name="Hunsperger H.M."/>
            <person name="Ryken S.A."/>
            <person name="Yost W."/>
            <person name="Jha R.K."/>
            <person name="Patterson J."/>
            <person name="Monnat R.J. Jr."/>
            <person name="Barlow S.B."/>
            <person name="Starkenburg S.R."/>
            <person name="Cattolico R.A."/>
        </authorList>
    </citation>
    <scope>NUCLEOTIDE SEQUENCE</scope>
    <source>
        <strain evidence="6">CCMP291</strain>
    </source>
</reference>
<dbReference type="OrthoDB" id="341587at2759"/>
<evidence type="ECO:0000256" key="3">
    <source>
        <dbReference type="SAM" id="Phobius"/>
    </source>
</evidence>
<dbReference type="InterPro" id="IPR002048">
    <property type="entry name" value="EF_hand_dom"/>
</dbReference>